<sequence>MAVKETPDEAQKLEEFLCVVYKVVAMMQRWKELLKEGDRGQVDKWKEVILENLARLRQLSDPPEDI</sequence>
<protein>
    <submittedName>
        <fullName evidence="1">Uncharacterized protein</fullName>
    </submittedName>
</protein>
<dbReference type="AlphaFoldDB" id="A0A0E0N9N7"/>
<proteinExistence type="predicted"/>
<name>A0A0E0N9N7_ORYRU</name>
<dbReference type="EnsemblPlants" id="ORUFI02G03350.2">
    <property type="protein sequence ID" value="ORUFI02G03350.2"/>
    <property type="gene ID" value="ORUFI02G03350"/>
</dbReference>
<accession>A0A0E0N9N7</accession>
<evidence type="ECO:0000313" key="1">
    <source>
        <dbReference type="EnsemblPlants" id="ORUFI02G03350.2"/>
    </source>
</evidence>
<keyword evidence="2" id="KW-1185">Reference proteome</keyword>
<dbReference type="Proteomes" id="UP000008022">
    <property type="component" value="Unassembled WGS sequence"/>
</dbReference>
<dbReference type="Gramene" id="ORUFI02G03350.2">
    <property type="protein sequence ID" value="ORUFI02G03350.2"/>
    <property type="gene ID" value="ORUFI02G03350"/>
</dbReference>
<reference evidence="2" key="1">
    <citation type="submission" date="2013-06" db="EMBL/GenBank/DDBJ databases">
        <authorList>
            <person name="Zhao Q."/>
        </authorList>
    </citation>
    <scope>NUCLEOTIDE SEQUENCE</scope>
    <source>
        <strain evidence="2">cv. W1943</strain>
    </source>
</reference>
<organism evidence="1 2">
    <name type="scientific">Oryza rufipogon</name>
    <name type="common">Brownbeard rice</name>
    <name type="synonym">Asian wild rice</name>
    <dbReference type="NCBI Taxonomy" id="4529"/>
    <lineage>
        <taxon>Eukaryota</taxon>
        <taxon>Viridiplantae</taxon>
        <taxon>Streptophyta</taxon>
        <taxon>Embryophyta</taxon>
        <taxon>Tracheophyta</taxon>
        <taxon>Spermatophyta</taxon>
        <taxon>Magnoliopsida</taxon>
        <taxon>Liliopsida</taxon>
        <taxon>Poales</taxon>
        <taxon>Poaceae</taxon>
        <taxon>BOP clade</taxon>
        <taxon>Oryzoideae</taxon>
        <taxon>Oryzeae</taxon>
        <taxon>Oryzinae</taxon>
        <taxon>Oryza</taxon>
    </lineage>
</organism>
<evidence type="ECO:0000313" key="2">
    <source>
        <dbReference type="Proteomes" id="UP000008022"/>
    </source>
</evidence>
<dbReference type="HOGENOM" id="CLU_2835681_0_0_1"/>
<reference evidence="1" key="2">
    <citation type="submission" date="2015-06" db="UniProtKB">
        <authorList>
            <consortium name="EnsemblPlants"/>
        </authorList>
    </citation>
    <scope>IDENTIFICATION</scope>
</reference>